<accession>A0A8X6N1Y2</accession>
<reference evidence="1" key="1">
    <citation type="submission" date="2020-08" db="EMBL/GenBank/DDBJ databases">
        <title>Multicomponent nature underlies the extraordinary mechanical properties of spider dragline silk.</title>
        <authorList>
            <person name="Kono N."/>
            <person name="Nakamura H."/>
            <person name="Mori M."/>
            <person name="Yoshida Y."/>
            <person name="Ohtoshi R."/>
            <person name="Malay A.D."/>
            <person name="Moran D.A.P."/>
            <person name="Tomita M."/>
            <person name="Numata K."/>
            <person name="Arakawa K."/>
        </authorList>
    </citation>
    <scope>NUCLEOTIDE SEQUENCE</scope>
</reference>
<keyword evidence="2" id="KW-1185">Reference proteome</keyword>
<protein>
    <submittedName>
        <fullName evidence="1">Uncharacterized protein</fullName>
    </submittedName>
</protein>
<comment type="caution">
    <text evidence="1">The sequence shown here is derived from an EMBL/GenBank/DDBJ whole genome shotgun (WGS) entry which is preliminary data.</text>
</comment>
<name>A0A8X6N1Y2_NEPPI</name>
<sequence>MKNYYTSTYVRAIFCSPKETFINWEKIVMFERFLQFPVYRQMMSHNERSDPKTISAQGYLDKKGSKFQVKPHLYSKNGFVWILNASHYPVRAMPSLLRSGLSISSILR</sequence>
<dbReference type="AlphaFoldDB" id="A0A8X6N1Y2"/>
<evidence type="ECO:0000313" key="2">
    <source>
        <dbReference type="Proteomes" id="UP000887013"/>
    </source>
</evidence>
<dbReference type="Proteomes" id="UP000887013">
    <property type="component" value="Unassembled WGS sequence"/>
</dbReference>
<proteinExistence type="predicted"/>
<dbReference type="EMBL" id="BMAW01004455">
    <property type="protein sequence ID" value="GFS89077.1"/>
    <property type="molecule type" value="Genomic_DNA"/>
</dbReference>
<organism evidence="1 2">
    <name type="scientific">Nephila pilipes</name>
    <name type="common">Giant wood spider</name>
    <name type="synonym">Nephila maculata</name>
    <dbReference type="NCBI Taxonomy" id="299642"/>
    <lineage>
        <taxon>Eukaryota</taxon>
        <taxon>Metazoa</taxon>
        <taxon>Ecdysozoa</taxon>
        <taxon>Arthropoda</taxon>
        <taxon>Chelicerata</taxon>
        <taxon>Arachnida</taxon>
        <taxon>Araneae</taxon>
        <taxon>Araneomorphae</taxon>
        <taxon>Entelegynae</taxon>
        <taxon>Araneoidea</taxon>
        <taxon>Nephilidae</taxon>
        <taxon>Nephila</taxon>
    </lineage>
</organism>
<evidence type="ECO:0000313" key="1">
    <source>
        <dbReference type="EMBL" id="GFS89077.1"/>
    </source>
</evidence>
<gene>
    <name evidence="1" type="ORF">NPIL_473721</name>
</gene>